<dbReference type="GeneID" id="42775002"/>
<gene>
    <name evidence="3" type="ORF">CP373A1_04450</name>
</gene>
<accession>A0A1B8RS66</accession>
<dbReference type="InterPro" id="IPR028098">
    <property type="entry name" value="Glyco_trans_4-like_N"/>
</dbReference>
<name>A0A1B8RS66_9CLOT</name>
<dbReference type="Gene3D" id="3.40.50.2000">
    <property type="entry name" value="Glycogen Phosphorylase B"/>
    <property type="match status" value="2"/>
</dbReference>
<dbReference type="InterPro" id="IPR050194">
    <property type="entry name" value="Glycosyltransferase_grp1"/>
</dbReference>
<dbReference type="CDD" id="cd03801">
    <property type="entry name" value="GT4_PimA-like"/>
    <property type="match status" value="1"/>
</dbReference>
<dbReference type="RefSeq" id="WP_027097168.1">
    <property type="nucleotide sequence ID" value="NZ_JAQLCW010000009.1"/>
</dbReference>
<dbReference type="eggNOG" id="COG0438">
    <property type="taxonomic scope" value="Bacteria"/>
</dbReference>
<reference evidence="3 4" key="1">
    <citation type="submission" date="2016-06" db="EMBL/GenBank/DDBJ databases">
        <authorList>
            <person name="Kjaerup R.B."/>
            <person name="Dalgaard T.S."/>
            <person name="Juul-Madsen H.R."/>
        </authorList>
    </citation>
    <scope>NUCLEOTIDE SEQUENCE [LARGE SCALE GENOMIC DNA]</scope>
    <source>
        <strain evidence="3 4">373-A1</strain>
    </source>
</reference>
<dbReference type="SUPFAM" id="SSF53756">
    <property type="entry name" value="UDP-Glycosyltransferase/glycogen phosphorylase"/>
    <property type="match status" value="1"/>
</dbReference>
<comment type="caution">
    <text evidence="3">The sequence shown here is derived from an EMBL/GenBank/DDBJ whole genome shotgun (WGS) entry which is preliminary data.</text>
</comment>
<proteinExistence type="predicted"/>
<feature type="domain" description="Glycosyl transferase family 1" evidence="1">
    <location>
        <begin position="180"/>
        <end position="345"/>
    </location>
</feature>
<dbReference type="PANTHER" id="PTHR45947:SF3">
    <property type="entry name" value="SULFOQUINOVOSYL TRANSFERASE SQD2"/>
    <property type="match status" value="1"/>
</dbReference>
<dbReference type="Proteomes" id="UP000092714">
    <property type="component" value="Unassembled WGS sequence"/>
</dbReference>
<dbReference type="AlphaFoldDB" id="A0A1B8RS66"/>
<feature type="domain" description="Glycosyltransferase subfamily 4-like N-terminal" evidence="2">
    <location>
        <begin position="14"/>
        <end position="168"/>
    </location>
</feature>
<evidence type="ECO:0000313" key="4">
    <source>
        <dbReference type="Proteomes" id="UP000092714"/>
    </source>
</evidence>
<dbReference type="OrthoDB" id="3199616at2"/>
<dbReference type="Pfam" id="PF00534">
    <property type="entry name" value="Glycos_transf_1"/>
    <property type="match status" value="1"/>
</dbReference>
<evidence type="ECO:0000259" key="1">
    <source>
        <dbReference type="Pfam" id="PF00534"/>
    </source>
</evidence>
<dbReference type="GO" id="GO:0016757">
    <property type="term" value="F:glycosyltransferase activity"/>
    <property type="evidence" value="ECO:0007669"/>
    <property type="project" value="InterPro"/>
</dbReference>
<dbReference type="PANTHER" id="PTHR45947">
    <property type="entry name" value="SULFOQUINOVOSYL TRANSFERASE SQD2"/>
    <property type="match status" value="1"/>
</dbReference>
<keyword evidence="4" id="KW-1185">Reference proteome</keyword>
<dbReference type="EMBL" id="MAPZ01000011">
    <property type="protein sequence ID" value="OBY11647.1"/>
    <property type="molecule type" value="Genomic_DNA"/>
</dbReference>
<evidence type="ECO:0000259" key="2">
    <source>
        <dbReference type="Pfam" id="PF13439"/>
    </source>
</evidence>
<evidence type="ECO:0000313" key="3">
    <source>
        <dbReference type="EMBL" id="OBY11647.1"/>
    </source>
</evidence>
<dbReference type="Pfam" id="PF13439">
    <property type="entry name" value="Glyco_transf_4"/>
    <property type="match status" value="1"/>
</dbReference>
<protein>
    <submittedName>
        <fullName evidence="3">Capsular biosynthesis protein</fullName>
    </submittedName>
</protein>
<organism evidence="3 4">
    <name type="scientific">Clostridium paraputrificum</name>
    <dbReference type="NCBI Taxonomy" id="29363"/>
    <lineage>
        <taxon>Bacteria</taxon>
        <taxon>Bacillati</taxon>
        <taxon>Bacillota</taxon>
        <taxon>Clostridia</taxon>
        <taxon>Eubacteriales</taxon>
        <taxon>Clostridiaceae</taxon>
        <taxon>Clostridium</taxon>
    </lineage>
</organism>
<dbReference type="InterPro" id="IPR001296">
    <property type="entry name" value="Glyco_trans_1"/>
</dbReference>
<sequence length="373" mass="42587">MKKCIHILLRDKLSGAEKMALILCENLNRYEPIVICGGDNLKKVFEDKGIESYSLEFSVKKILTYIKKLKKIIEKNNVTIIHGHDNYASIVAYLIKRIYGLNIKVISHIHSCYPFLESGGIAKKVDSVVRPKYDFNIICGKDVEEYYFRYANYIDKNRCTVLSNAIDLLSIANYSSSVNIESLKKELNIDKKNKVIGFVGRICDIKGIVPFIKALGTNKEKFDDSVILLIGSGEQEEEVKNLINELDLNDIVIMLGYQTDVYKYYPLMDIFILPSKYEGLPMVILEAMAFKKAVVAMNVGGIGEVITDKTNGILISKDNYYEFVSRLALLKNDNELILEMSENAYMNIKDNYDIEVYDKKLEKIYDMFIAGKE</sequence>